<proteinExistence type="predicted"/>
<gene>
    <name evidence="1" type="ORF">MAM1_0699d11131</name>
</gene>
<sequence length="109" mass="11915">MLTVRNVFTAFFEQKSRASTIQLTVALETTINVLGHVDLPSSIVANVSFQDENEGDAFDSKAGDNGTAKAIEAEVINGYAEQEATDDVGLPPTAKYSEIRIHLRLDFLR</sequence>
<accession>A0A0C9N672</accession>
<dbReference type="AlphaFoldDB" id="A0A0C9N672"/>
<reference evidence="1" key="1">
    <citation type="submission" date="2014-09" db="EMBL/GenBank/DDBJ databases">
        <title>Draft genome sequence of an oleaginous Mucoromycotina fungus Mucor ambiguus NBRC6742.</title>
        <authorList>
            <person name="Takeda I."/>
            <person name="Yamane N."/>
            <person name="Morita T."/>
            <person name="Tamano K."/>
            <person name="Machida M."/>
            <person name="Baker S."/>
            <person name="Koike H."/>
        </authorList>
    </citation>
    <scope>NUCLEOTIDE SEQUENCE</scope>
    <source>
        <strain evidence="1">NBRC 6742</strain>
    </source>
</reference>
<organism evidence="1">
    <name type="scientific">Mucor ambiguus</name>
    <dbReference type="NCBI Taxonomy" id="91626"/>
    <lineage>
        <taxon>Eukaryota</taxon>
        <taxon>Fungi</taxon>
        <taxon>Fungi incertae sedis</taxon>
        <taxon>Mucoromycota</taxon>
        <taxon>Mucoromycotina</taxon>
        <taxon>Mucoromycetes</taxon>
        <taxon>Mucorales</taxon>
        <taxon>Mucorineae</taxon>
        <taxon>Mucoraceae</taxon>
        <taxon>Mucor</taxon>
    </lineage>
</organism>
<dbReference type="EMBL" id="DF836988">
    <property type="protein sequence ID" value="GAN11562.1"/>
    <property type="molecule type" value="Genomic_DNA"/>
</dbReference>
<protein>
    <submittedName>
        <fullName evidence="1">Uncharacterized protein</fullName>
    </submittedName>
</protein>
<name>A0A0C9N672_9FUNG</name>
<evidence type="ECO:0000313" key="2">
    <source>
        <dbReference type="Proteomes" id="UP000053815"/>
    </source>
</evidence>
<dbReference type="Proteomes" id="UP000053815">
    <property type="component" value="Unassembled WGS sequence"/>
</dbReference>
<keyword evidence="2" id="KW-1185">Reference proteome</keyword>
<evidence type="ECO:0000313" key="1">
    <source>
        <dbReference type="EMBL" id="GAN11562.1"/>
    </source>
</evidence>